<keyword evidence="2" id="KW-1185">Reference proteome</keyword>
<accession>A0ABQ7K931</accession>
<dbReference type="SUPFAM" id="SSF57850">
    <property type="entry name" value="RING/U-box"/>
    <property type="match status" value="2"/>
</dbReference>
<dbReference type="PANTHER" id="PTHR11685">
    <property type="entry name" value="RBR FAMILY RING FINGER AND IBR DOMAIN-CONTAINING"/>
    <property type="match status" value="1"/>
</dbReference>
<proteinExistence type="predicted"/>
<evidence type="ECO:0000313" key="1">
    <source>
        <dbReference type="EMBL" id="KAG0294293.1"/>
    </source>
</evidence>
<dbReference type="InterPro" id="IPR031127">
    <property type="entry name" value="E3_UB_ligase_RBR"/>
</dbReference>
<evidence type="ECO:0000313" key="2">
    <source>
        <dbReference type="Proteomes" id="UP001194696"/>
    </source>
</evidence>
<sequence>MTMQVFFRTFSGRTVPVQLIDAFTLDDFIEAAGKASGFRSRDETLSFRYTSGSKPLNVNNADEFVRQSQYITDGSNIFVMGRLLGGATLPDTLQAIVEQELDGELEKVATRSTDCTICLDSEMDCVKVCCIWVCTEDFKRWLLEKQFRMSCTLCCKAVSLKDIFKTPEYVATLDALQDEKLLLRNLDCQRCLDCNSLMHNETLTSRQTCVKCRRQFCFFCNRKWNVTTMADRKNTCGQGCVYETMLSFELIPFHYDQTLLIPNRRTCPKCFNFGAYDSKCKYHTCTDCKYTFCFLCLEEESECKRKHKSSYSHRCVPEPVPQTYSMFPLLMEL</sequence>
<name>A0ABQ7K931_9FUNG</name>
<evidence type="ECO:0008006" key="3">
    <source>
        <dbReference type="Google" id="ProtNLM"/>
    </source>
</evidence>
<reference evidence="1 2" key="1">
    <citation type="journal article" date="2020" name="Fungal Divers.">
        <title>Resolving the Mortierellaceae phylogeny through synthesis of multi-gene phylogenetics and phylogenomics.</title>
        <authorList>
            <person name="Vandepol N."/>
            <person name="Liber J."/>
            <person name="Desiro A."/>
            <person name="Na H."/>
            <person name="Kennedy M."/>
            <person name="Barry K."/>
            <person name="Grigoriev I.V."/>
            <person name="Miller A.N."/>
            <person name="O'Donnell K."/>
            <person name="Stajich J.E."/>
            <person name="Bonito G."/>
        </authorList>
    </citation>
    <scope>NUCLEOTIDE SEQUENCE [LARGE SCALE GENOMIC DNA]</scope>
    <source>
        <strain evidence="1 2">AD045</strain>
    </source>
</reference>
<organism evidence="1 2">
    <name type="scientific">Linnemannia gamsii</name>
    <dbReference type="NCBI Taxonomy" id="64522"/>
    <lineage>
        <taxon>Eukaryota</taxon>
        <taxon>Fungi</taxon>
        <taxon>Fungi incertae sedis</taxon>
        <taxon>Mucoromycota</taxon>
        <taxon>Mortierellomycotina</taxon>
        <taxon>Mortierellomycetes</taxon>
        <taxon>Mortierellales</taxon>
        <taxon>Mortierellaceae</taxon>
        <taxon>Linnemannia</taxon>
    </lineage>
</organism>
<gene>
    <name evidence="1" type="ORF">BGZ96_001444</name>
</gene>
<protein>
    <recommendedName>
        <fullName evidence="3">RING-type domain-containing protein</fullName>
    </recommendedName>
</protein>
<dbReference type="Proteomes" id="UP001194696">
    <property type="component" value="Unassembled WGS sequence"/>
</dbReference>
<dbReference type="EMBL" id="JAAAIM010000124">
    <property type="protein sequence ID" value="KAG0294293.1"/>
    <property type="molecule type" value="Genomic_DNA"/>
</dbReference>
<comment type="caution">
    <text evidence="1">The sequence shown here is derived from an EMBL/GenBank/DDBJ whole genome shotgun (WGS) entry which is preliminary data.</text>
</comment>